<accession>A0A1B6NT54</accession>
<gene>
    <name evidence="1" type="ORF">MGSAQ_001849</name>
</gene>
<feature type="non-terminal residue" evidence="1">
    <location>
        <position position="39"/>
    </location>
</feature>
<dbReference type="EMBL" id="AYSL01001020">
    <property type="protein sequence ID" value="KTF06656.1"/>
    <property type="molecule type" value="Genomic_DNA"/>
</dbReference>
<proteinExistence type="predicted"/>
<evidence type="ECO:0000313" key="1">
    <source>
        <dbReference type="EMBL" id="KTF06656.1"/>
    </source>
</evidence>
<organism evidence="1">
    <name type="scientific">marine sediment metagenome</name>
    <dbReference type="NCBI Taxonomy" id="412755"/>
    <lineage>
        <taxon>unclassified sequences</taxon>
        <taxon>metagenomes</taxon>
        <taxon>ecological metagenomes</taxon>
    </lineage>
</organism>
<protein>
    <submittedName>
        <fullName evidence="1">Uncharacterized protein</fullName>
    </submittedName>
</protein>
<name>A0A1B6NT54_9ZZZZ</name>
<comment type="caution">
    <text evidence="1">The sequence shown here is derived from an EMBL/GenBank/DDBJ whole genome shotgun (WGS) entry which is preliminary data.</text>
</comment>
<dbReference type="AlphaFoldDB" id="A0A1B6NT54"/>
<reference evidence="1" key="1">
    <citation type="submission" date="2013-11" db="EMBL/GenBank/DDBJ databases">
        <title>Microbial diversity, functional groups and degradation webs in Northern and Southern Mediterranean and Red Sea marine crude oil polluted sites.</title>
        <authorList>
            <person name="Daffonchio D."/>
            <person name="Mapelli F."/>
            <person name="Ferrer M."/>
            <person name="Richter M."/>
            <person name="Cherif A."/>
            <person name="Malkawi H.I."/>
            <person name="Yakimov M.M."/>
            <person name="Abdel-Fattah Y.R."/>
            <person name="Blaghen M."/>
            <person name="Golyshin P.N."/>
            <person name="Kalogerakis N."/>
            <person name="Boon N."/>
            <person name="Magagnini M."/>
            <person name="Fava F."/>
        </authorList>
    </citation>
    <scope>NUCLEOTIDE SEQUENCE</scope>
</reference>
<sequence>MPLEYGQVIRDTVGDLGCEIEIEPGRNIVGNDRRPAVAR</sequence>